<comment type="caution">
    <text evidence="5">The sequence shown here is derived from an EMBL/GenBank/DDBJ whole genome shotgun (WGS) entry which is preliminary data.</text>
</comment>
<evidence type="ECO:0000313" key="5">
    <source>
        <dbReference type="EMBL" id="OAY57105.1"/>
    </source>
</evidence>
<feature type="signal peptide" evidence="3">
    <location>
        <begin position="1"/>
        <end position="29"/>
    </location>
</feature>
<organism evidence="5 6">
    <name type="scientific">Manihot esculenta</name>
    <name type="common">Cassava</name>
    <name type="synonym">Jatropha manihot</name>
    <dbReference type="NCBI Taxonomy" id="3983"/>
    <lineage>
        <taxon>Eukaryota</taxon>
        <taxon>Viridiplantae</taxon>
        <taxon>Streptophyta</taxon>
        <taxon>Embryophyta</taxon>
        <taxon>Tracheophyta</taxon>
        <taxon>Spermatophyta</taxon>
        <taxon>Magnoliopsida</taxon>
        <taxon>eudicotyledons</taxon>
        <taxon>Gunneridae</taxon>
        <taxon>Pentapetalae</taxon>
        <taxon>rosids</taxon>
        <taxon>fabids</taxon>
        <taxon>Malpighiales</taxon>
        <taxon>Euphorbiaceae</taxon>
        <taxon>Crotonoideae</taxon>
        <taxon>Manihoteae</taxon>
        <taxon>Manihot</taxon>
    </lineage>
</organism>
<dbReference type="Proteomes" id="UP000091857">
    <property type="component" value="Chromosome 2"/>
</dbReference>
<keyword evidence="1" id="KW-0813">Transport</keyword>
<dbReference type="PANTHER" id="PTHR33214:SF73">
    <property type="entry name" value="BIFUNCTIONAL INHIBITOR_LIPID-TRANSFER PROTEIN_SEED STORAGE 2S ALBUMIN SUPERFAMILY PROTEIN"/>
    <property type="match status" value="1"/>
</dbReference>
<dbReference type="SMART" id="SM00499">
    <property type="entry name" value="AAI"/>
    <property type="match status" value="1"/>
</dbReference>
<dbReference type="PANTHER" id="PTHR33214">
    <property type="entry name" value="BIFUNCTIONAL INHIBITOR/LIPID-TRANSFER PROTEIN/SEED STORAGE 2S ALBUMIN SUPERFAMILY PROTEIN"/>
    <property type="match status" value="1"/>
</dbReference>
<dbReference type="AlphaFoldDB" id="A0A2C9WE84"/>
<dbReference type="CDD" id="cd01959">
    <property type="entry name" value="nsLTP2"/>
    <property type="match status" value="1"/>
</dbReference>
<dbReference type="GO" id="GO:0006869">
    <property type="term" value="P:lipid transport"/>
    <property type="evidence" value="ECO:0007669"/>
    <property type="project" value="InterPro"/>
</dbReference>
<evidence type="ECO:0000259" key="4">
    <source>
        <dbReference type="SMART" id="SM00499"/>
    </source>
</evidence>
<reference evidence="6" key="1">
    <citation type="journal article" date="2016" name="Nat. Biotechnol.">
        <title>Sequencing wild and cultivated cassava and related species reveals extensive interspecific hybridization and genetic diversity.</title>
        <authorList>
            <person name="Bredeson J.V."/>
            <person name="Lyons J.B."/>
            <person name="Prochnik S.E."/>
            <person name="Wu G.A."/>
            <person name="Ha C.M."/>
            <person name="Edsinger-Gonzales E."/>
            <person name="Grimwood J."/>
            <person name="Schmutz J."/>
            <person name="Rabbi I.Y."/>
            <person name="Egesi C."/>
            <person name="Nauluvula P."/>
            <person name="Lebot V."/>
            <person name="Ndunguru J."/>
            <person name="Mkamilo G."/>
            <person name="Bart R.S."/>
            <person name="Setter T.L."/>
            <person name="Gleadow R.M."/>
            <person name="Kulakow P."/>
            <person name="Ferguson M.E."/>
            <person name="Rounsley S."/>
            <person name="Rokhsar D.S."/>
        </authorList>
    </citation>
    <scope>NUCLEOTIDE SEQUENCE [LARGE SCALE GENOMIC DNA]</scope>
    <source>
        <strain evidence="6">cv. AM560-2</strain>
    </source>
</reference>
<dbReference type="InterPro" id="IPR016140">
    <property type="entry name" value="Bifunc_inhib/LTP/seed_store"/>
</dbReference>
<evidence type="ECO:0000256" key="2">
    <source>
        <dbReference type="ARBA" id="ARBA00023121"/>
    </source>
</evidence>
<dbReference type="SUPFAM" id="SSF47699">
    <property type="entry name" value="Bifunctional inhibitor/lipid-transfer protein/seed storage 2S albumin"/>
    <property type="match status" value="1"/>
</dbReference>
<feature type="domain" description="Bifunctional inhibitor/plant lipid transfer protein/seed storage helical" evidence="4">
    <location>
        <begin position="32"/>
        <end position="97"/>
    </location>
</feature>
<name>A0A2C9WE84_MANES</name>
<dbReference type="OMA" id="CICGFMK"/>
<accession>A0A2C9WE84</accession>
<dbReference type="Pfam" id="PF00234">
    <property type="entry name" value="Tryp_alpha_amyl"/>
    <property type="match status" value="1"/>
</dbReference>
<evidence type="ECO:0000313" key="6">
    <source>
        <dbReference type="Proteomes" id="UP000091857"/>
    </source>
</evidence>
<gene>
    <name evidence="5" type="ORF">MANES_02G070800v8</name>
</gene>
<evidence type="ECO:0000256" key="3">
    <source>
        <dbReference type="SAM" id="SignalP"/>
    </source>
</evidence>
<dbReference type="GO" id="GO:0008289">
    <property type="term" value="F:lipid binding"/>
    <property type="evidence" value="ECO:0007669"/>
    <property type="project" value="UniProtKB-KW"/>
</dbReference>
<keyword evidence="3" id="KW-0732">Signal</keyword>
<dbReference type="STRING" id="3983.A0A2C9WE84"/>
<proteinExistence type="predicted"/>
<feature type="chain" id="PRO_5012994089" description="Bifunctional inhibitor/plant lipid transfer protein/seed storage helical domain-containing protein" evidence="3">
    <location>
        <begin position="30"/>
        <end position="98"/>
    </location>
</feature>
<dbReference type="InterPro" id="IPR033872">
    <property type="entry name" value="nsLTP2"/>
</dbReference>
<keyword evidence="6" id="KW-1185">Reference proteome</keyword>
<dbReference type="Gramene" id="Manes.02G070800.1.v8.1">
    <property type="protein sequence ID" value="Manes.02G070800.1.v8.1.CDS.1"/>
    <property type="gene ID" value="Manes.02G070800.v8.1"/>
</dbReference>
<evidence type="ECO:0000256" key="1">
    <source>
        <dbReference type="ARBA" id="ARBA00022448"/>
    </source>
</evidence>
<sequence length="98" mass="10352">MKKVSGSSLWLVLAVAVLMLLGEVRLSSAVACNPVQLSSCLPAISSSTAPSSTCCSKLREQKPCMCGYLKHPNLKQYVNSPGARKVVNACGIRLPNCS</sequence>
<keyword evidence="2" id="KW-0446">Lipid-binding</keyword>
<dbReference type="EMBL" id="CM004388">
    <property type="protein sequence ID" value="OAY57105.1"/>
    <property type="molecule type" value="Genomic_DNA"/>
</dbReference>
<dbReference type="InterPro" id="IPR036312">
    <property type="entry name" value="Bifun_inhib/LTP/seed_sf"/>
</dbReference>
<dbReference type="Gene3D" id="1.10.110.10">
    <property type="entry name" value="Plant lipid-transfer and hydrophobic proteins"/>
    <property type="match status" value="1"/>
</dbReference>
<protein>
    <recommendedName>
        <fullName evidence="4">Bifunctional inhibitor/plant lipid transfer protein/seed storage helical domain-containing protein</fullName>
    </recommendedName>
</protein>